<name>A0A9W9GMJ6_9EURO</name>
<dbReference type="OrthoDB" id="2937326at2759"/>
<dbReference type="EMBL" id="JAPQKL010000006">
    <property type="protein sequence ID" value="KAJ5124192.1"/>
    <property type="molecule type" value="Genomic_DNA"/>
</dbReference>
<feature type="transmembrane region" description="Helical" evidence="1">
    <location>
        <begin position="12"/>
        <end position="30"/>
    </location>
</feature>
<feature type="transmembrane region" description="Helical" evidence="1">
    <location>
        <begin position="87"/>
        <end position="106"/>
    </location>
</feature>
<organism evidence="3 4">
    <name type="scientific">Penicillium bovifimosum</name>
    <dbReference type="NCBI Taxonomy" id="126998"/>
    <lineage>
        <taxon>Eukaryota</taxon>
        <taxon>Fungi</taxon>
        <taxon>Dikarya</taxon>
        <taxon>Ascomycota</taxon>
        <taxon>Pezizomycotina</taxon>
        <taxon>Eurotiomycetes</taxon>
        <taxon>Eurotiomycetidae</taxon>
        <taxon>Eurotiales</taxon>
        <taxon>Aspergillaceae</taxon>
        <taxon>Penicillium</taxon>
    </lineage>
</organism>
<evidence type="ECO:0000313" key="3">
    <source>
        <dbReference type="EMBL" id="KAJ5124192.1"/>
    </source>
</evidence>
<dbReference type="RefSeq" id="XP_056518591.1">
    <property type="nucleotide sequence ID" value="XM_056668761.1"/>
</dbReference>
<dbReference type="InterPro" id="IPR056121">
    <property type="entry name" value="DUF7704"/>
</dbReference>
<sequence length="156" mass="16778">MPTILPTWPHILFGVLEPISLALGSFFPLYDLPGFISGQTPTIPAPETLHASSVALAYQLGNVYSLMALVGVGVCHATTEPRVLRNYLIGLAIGDIGHVYATYLGMGWDAFTDVAAWNALTWGNVGVTTFLFINRLAYFTGVFGYAKAPKAAAKRE</sequence>
<evidence type="ECO:0000259" key="2">
    <source>
        <dbReference type="Pfam" id="PF24803"/>
    </source>
</evidence>
<proteinExistence type="predicted"/>
<evidence type="ECO:0000256" key="1">
    <source>
        <dbReference type="SAM" id="Phobius"/>
    </source>
</evidence>
<reference evidence="3" key="2">
    <citation type="journal article" date="2023" name="IMA Fungus">
        <title>Comparative genomic study of the Penicillium genus elucidates a diverse pangenome and 15 lateral gene transfer events.</title>
        <authorList>
            <person name="Petersen C."/>
            <person name="Sorensen T."/>
            <person name="Nielsen M.R."/>
            <person name="Sondergaard T.E."/>
            <person name="Sorensen J.L."/>
            <person name="Fitzpatrick D.A."/>
            <person name="Frisvad J.C."/>
            <person name="Nielsen K.L."/>
        </authorList>
    </citation>
    <scope>NUCLEOTIDE SEQUENCE</scope>
    <source>
        <strain evidence="3">IBT 22155</strain>
    </source>
</reference>
<feature type="domain" description="DUF7704" evidence="2">
    <location>
        <begin position="3"/>
        <end position="144"/>
    </location>
</feature>
<keyword evidence="4" id="KW-1185">Reference proteome</keyword>
<feature type="transmembrane region" description="Helical" evidence="1">
    <location>
        <begin position="50"/>
        <end position="75"/>
    </location>
</feature>
<dbReference type="GeneID" id="81407931"/>
<dbReference type="Pfam" id="PF24803">
    <property type="entry name" value="DUF7704"/>
    <property type="match status" value="1"/>
</dbReference>
<evidence type="ECO:0000313" key="4">
    <source>
        <dbReference type="Proteomes" id="UP001149079"/>
    </source>
</evidence>
<keyword evidence="1" id="KW-1133">Transmembrane helix</keyword>
<dbReference type="PANTHER" id="PTHR37019:SF2">
    <property type="entry name" value="EXPERA DOMAIN-CONTAINING PROTEIN"/>
    <property type="match status" value="1"/>
</dbReference>
<dbReference type="AlphaFoldDB" id="A0A9W9GMJ6"/>
<feature type="transmembrane region" description="Helical" evidence="1">
    <location>
        <begin position="126"/>
        <end position="146"/>
    </location>
</feature>
<dbReference type="Proteomes" id="UP001149079">
    <property type="component" value="Unassembled WGS sequence"/>
</dbReference>
<reference evidence="3" key="1">
    <citation type="submission" date="2022-11" db="EMBL/GenBank/DDBJ databases">
        <authorList>
            <person name="Petersen C."/>
        </authorList>
    </citation>
    <scope>NUCLEOTIDE SEQUENCE</scope>
    <source>
        <strain evidence="3">IBT 22155</strain>
    </source>
</reference>
<accession>A0A9W9GMJ6</accession>
<gene>
    <name evidence="3" type="ORF">N7515_008017</name>
</gene>
<keyword evidence="1" id="KW-0472">Membrane</keyword>
<dbReference type="PANTHER" id="PTHR37019">
    <property type="entry name" value="CHROMOSOME 1, WHOLE GENOME SHOTGUN SEQUENCE"/>
    <property type="match status" value="1"/>
</dbReference>
<keyword evidence="1" id="KW-0812">Transmembrane</keyword>
<comment type="caution">
    <text evidence="3">The sequence shown here is derived from an EMBL/GenBank/DDBJ whole genome shotgun (WGS) entry which is preliminary data.</text>
</comment>
<protein>
    <recommendedName>
        <fullName evidence="2">DUF7704 domain-containing protein</fullName>
    </recommendedName>
</protein>